<dbReference type="Proteomes" id="UP000673691">
    <property type="component" value="Unassembled WGS sequence"/>
</dbReference>
<comment type="caution">
    <text evidence="2">The sequence shown here is derived from an EMBL/GenBank/DDBJ whole genome shotgun (WGS) entry which is preliminary data.</text>
</comment>
<feature type="non-terminal residue" evidence="2">
    <location>
        <position position="1"/>
    </location>
</feature>
<accession>A0A8H7ZPM5</accession>
<evidence type="ECO:0000313" key="3">
    <source>
        <dbReference type="Proteomes" id="UP000673691"/>
    </source>
</evidence>
<sequence length="102" mass="11466">AVQNYGEREECLCEDCKCHVTAARRYKKARAALRPVLSFSNAEFSTENQEGQNARQVEEEAPETPEAQAQKDARSLQVSYRALGVSPEPCSRRRSTLTQVHP</sequence>
<protein>
    <submittedName>
        <fullName evidence="2">Uncharacterized protein</fullName>
    </submittedName>
</protein>
<dbReference type="AlphaFoldDB" id="A0A8H7ZPM5"/>
<gene>
    <name evidence="2" type="ORF">BJ554DRAFT_3372</name>
</gene>
<dbReference type="EMBL" id="JAEFCI010011164">
    <property type="protein sequence ID" value="KAG5456782.1"/>
    <property type="molecule type" value="Genomic_DNA"/>
</dbReference>
<evidence type="ECO:0000313" key="2">
    <source>
        <dbReference type="EMBL" id="KAG5456782.1"/>
    </source>
</evidence>
<organism evidence="2 3">
    <name type="scientific">Olpidium bornovanus</name>
    <dbReference type="NCBI Taxonomy" id="278681"/>
    <lineage>
        <taxon>Eukaryota</taxon>
        <taxon>Fungi</taxon>
        <taxon>Fungi incertae sedis</taxon>
        <taxon>Olpidiomycota</taxon>
        <taxon>Olpidiomycotina</taxon>
        <taxon>Olpidiomycetes</taxon>
        <taxon>Olpidiales</taxon>
        <taxon>Olpidiaceae</taxon>
        <taxon>Olpidium</taxon>
    </lineage>
</organism>
<evidence type="ECO:0000256" key="1">
    <source>
        <dbReference type="SAM" id="MobiDB-lite"/>
    </source>
</evidence>
<proteinExistence type="predicted"/>
<reference evidence="2 3" key="1">
    <citation type="journal article" name="Sci. Rep.">
        <title>Genome-scale phylogenetic analyses confirm Olpidium as the closest living zoosporic fungus to the non-flagellated, terrestrial fungi.</title>
        <authorList>
            <person name="Chang Y."/>
            <person name="Rochon D."/>
            <person name="Sekimoto S."/>
            <person name="Wang Y."/>
            <person name="Chovatia M."/>
            <person name="Sandor L."/>
            <person name="Salamov A."/>
            <person name="Grigoriev I.V."/>
            <person name="Stajich J.E."/>
            <person name="Spatafora J.W."/>
        </authorList>
    </citation>
    <scope>NUCLEOTIDE SEQUENCE [LARGE SCALE GENOMIC DNA]</scope>
    <source>
        <strain evidence="2">S191</strain>
    </source>
</reference>
<feature type="region of interest" description="Disordered" evidence="1">
    <location>
        <begin position="39"/>
        <end position="102"/>
    </location>
</feature>
<name>A0A8H7ZPM5_9FUNG</name>
<keyword evidence="3" id="KW-1185">Reference proteome</keyword>
<feature type="compositionally biased region" description="Polar residues" evidence="1">
    <location>
        <begin position="39"/>
        <end position="55"/>
    </location>
</feature>